<proteinExistence type="predicted"/>
<organism evidence="7 10">
    <name type="scientific">Acidiplasma aeolicum</name>
    <dbReference type="NCBI Taxonomy" id="507754"/>
    <lineage>
        <taxon>Archaea</taxon>
        <taxon>Methanobacteriati</taxon>
        <taxon>Thermoplasmatota</taxon>
        <taxon>Thermoplasmata</taxon>
        <taxon>Thermoplasmatales</taxon>
        <taxon>Ferroplasmaceae</taxon>
        <taxon>Acidiplasma</taxon>
    </lineage>
</organism>
<dbReference type="GO" id="GO:0046943">
    <property type="term" value="F:carboxylic acid transmembrane transporter activity"/>
    <property type="evidence" value="ECO:0007669"/>
    <property type="project" value="TreeGrafter"/>
</dbReference>
<evidence type="ECO:0000313" key="10">
    <source>
        <dbReference type="Proteomes" id="UP000050515"/>
    </source>
</evidence>
<dbReference type="Proteomes" id="UP000050515">
    <property type="component" value="Unassembled WGS sequence"/>
</dbReference>
<protein>
    <recommendedName>
        <fullName evidence="6">Major facilitator superfamily (MFS) profile domain-containing protein</fullName>
    </recommendedName>
</protein>
<evidence type="ECO:0000313" key="9">
    <source>
        <dbReference type="Proteomes" id="UP000050320"/>
    </source>
</evidence>
<dbReference type="CDD" id="cd17316">
    <property type="entry name" value="MFS_SV2_like"/>
    <property type="match status" value="1"/>
</dbReference>
<dbReference type="EMBL" id="LJCQ01000014">
    <property type="protein sequence ID" value="KPV47673.1"/>
    <property type="molecule type" value="Genomic_DNA"/>
</dbReference>
<dbReference type="InterPro" id="IPR020846">
    <property type="entry name" value="MFS_dom"/>
</dbReference>
<dbReference type="InterPro" id="IPR036259">
    <property type="entry name" value="MFS_trans_sf"/>
</dbReference>
<dbReference type="PANTHER" id="PTHR23508">
    <property type="entry name" value="CARBOXYLIC ACID TRANSPORTER PROTEIN HOMOLOG"/>
    <property type="match status" value="1"/>
</dbReference>
<evidence type="ECO:0000259" key="6">
    <source>
        <dbReference type="PROSITE" id="PS50850"/>
    </source>
</evidence>
<evidence type="ECO:0000313" key="7">
    <source>
        <dbReference type="EMBL" id="KPV47673.1"/>
    </source>
</evidence>
<dbReference type="OrthoDB" id="117970at2157"/>
<keyword evidence="4 5" id="KW-0472">Membrane</keyword>
<reference evidence="7 10" key="1">
    <citation type="submission" date="2015-09" db="EMBL/GenBank/DDBJ databases">
        <title>Draft genome sequence of Acidiplasma aeolicum DSM 18409.</title>
        <authorList>
            <person name="Hemp J."/>
        </authorList>
    </citation>
    <scope>NUCLEOTIDE SEQUENCE [LARGE SCALE GENOMIC DNA]</scope>
    <source>
        <strain evidence="7 10">V</strain>
    </source>
</reference>
<feature type="transmembrane region" description="Helical" evidence="5">
    <location>
        <begin position="187"/>
        <end position="206"/>
    </location>
</feature>
<feature type="transmembrane region" description="Helical" evidence="5">
    <location>
        <begin position="338"/>
        <end position="357"/>
    </location>
</feature>
<dbReference type="Gene3D" id="1.20.1250.20">
    <property type="entry name" value="MFS general substrate transporter like domains"/>
    <property type="match status" value="1"/>
</dbReference>
<name>A0A0P9DCN7_9ARCH</name>
<evidence type="ECO:0000256" key="1">
    <source>
        <dbReference type="ARBA" id="ARBA00004141"/>
    </source>
</evidence>
<evidence type="ECO:0000256" key="4">
    <source>
        <dbReference type="ARBA" id="ARBA00023136"/>
    </source>
</evidence>
<gene>
    <name evidence="8" type="ORF">AOG54_02215</name>
    <name evidence="7" type="ORF">SE19_00075</name>
</gene>
<feature type="transmembrane region" description="Helical" evidence="5">
    <location>
        <begin position="363"/>
        <end position="386"/>
    </location>
</feature>
<dbReference type="PANTHER" id="PTHR23508:SF10">
    <property type="entry name" value="CARBOXYLIC ACID TRANSPORTER PROTEIN HOMOLOG"/>
    <property type="match status" value="1"/>
</dbReference>
<evidence type="ECO:0000256" key="5">
    <source>
        <dbReference type="SAM" id="Phobius"/>
    </source>
</evidence>
<dbReference type="SUPFAM" id="SSF103473">
    <property type="entry name" value="MFS general substrate transporter"/>
    <property type="match status" value="1"/>
</dbReference>
<dbReference type="EMBL" id="LKBG01000023">
    <property type="protein sequence ID" value="KQB36353.1"/>
    <property type="molecule type" value="Genomic_DNA"/>
</dbReference>
<keyword evidence="2 5" id="KW-0812">Transmembrane</keyword>
<feature type="transmembrane region" description="Helical" evidence="5">
    <location>
        <begin position="428"/>
        <end position="448"/>
    </location>
</feature>
<dbReference type="Proteomes" id="UP000050320">
    <property type="component" value="Unassembled WGS sequence"/>
</dbReference>
<keyword evidence="9" id="KW-1185">Reference proteome</keyword>
<feature type="transmembrane region" description="Helical" evidence="5">
    <location>
        <begin position="161"/>
        <end position="181"/>
    </location>
</feature>
<feature type="domain" description="Major facilitator superfamily (MFS) profile" evidence="6">
    <location>
        <begin position="28"/>
        <end position="453"/>
    </location>
</feature>
<feature type="transmembrane region" description="Helical" evidence="5">
    <location>
        <begin position="28"/>
        <end position="52"/>
    </location>
</feature>
<comment type="caution">
    <text evidence="7">The sequence shown here is derived from an EMBL/GenBank/DDBJ whole genome shotgun (WGS) entry which is preliminary data.</text>
</comment>
<keyword evidence="3 5" id="KW-1133">Transmembrane helix</keyword>
<dbReference type="AlphaFoldDB" id="A0A0P9DCN7"/>
<dbReference type="PROSITE" id="PS50850">
    <property type="entry name" value="MFS"/>
    <property type="match status" value="1"/>
</dbReference>
<dbReference type="PATRIC" id="fig|507754.4.peg.763"/>
<feature type="transmembrane region" description="Helical" evidence="5">
    <location>
        <begin position="285"/>
        <end position="304"/>
    </location>
</feature>
<feature type="transmembrane region" description="Helical" evidence="5">
    <location>
        <begin position="310"/>
        <end position="331"/>
    </location>
</feature>
<comment type="subcellular location">
    <subcellularLocation>
        <location evidence="1">Membrane</location>
        <topology evidence="1">Multi-pass membrane protein</topology>
    </subcellularLocation>
</comment>
<feature type="transmembrane region" description="Helical" evidence="5">
    <location>
        <begin position="94"/>
        <end position="113"/>
    </location>
</feature>
<reference evidence="8 9" key="2">
    <citation type="submission" date="2015-09" db="EMBL/GenBank/DDBJ databases">
        <title>Heavy metals and arsenic resistance mechanisms in polyextremophilic archaea of the family Ferroplasmaceae.</title>
        <authorList>
            <person name="Bulaev A.G."/>
            <person name="Kanygina A.V."/>
        </authorList>
    </citation>
    <scope>NUCLEOTIDE SEQUENCE [LARGE SCALE GENOMIC DNA]</scope>
    <source>
        <strain evidence="8 9">VT</strain>
    </source>
</reference>
<dbReference type="GO" id="GO:0005886">
    <property type="term" value="C:plasma membrane"/>
    <property type="evidence" value="ECO:0007669"/>
    <property type="project" value="TreeGrafter"/>
</dbReference>
<evidence type="ECO:0000313" key="8">
    <source>
        <dbReference type="EMBL" id="KQB36353.1"/>
    </source>
</evidence>
<sequence length="464" mass="50274">MEKNGNEIETDLLPRLDRLPWSSWHWKVWFILAGGMFLEGLVLSIGGSTLSTVEKLFSLTSSEAVALTPIFLVGEMLGGILLGAMADIRGRKQLFIITMAIIAFGSLLSAASVDYIMLAASRAIAGFGIGGELGSAITALEEFSPSKNRGFSVGTGNGVMFDFGTFIAGFVSFFAIAYLPLSYGWRIAFLTAVVLAVFIFIARLDLPESIRYLLRKGKVDEAELLVIGIEKKIEEKKGKLSPANGTVKVPVDYGRPQASEGFSVIFKKYKKRIALSWILNFTETWPYYAAFSIIPLIFTNIYFIKSKDTGLILSAVLGAGVLGVFVWAYLLDIIGRRPVIMLTYILAGIVAIILGALVHSIDFIAFIAILSIMYFFTYAAAALLYPQIGEMFPTRARGSGVGTAIGFGRLGGIIGPFVLLALLSHGLFYVFVSTGIVLIIGGIAEVILGPELKKESLEKASNDY</sequence>
<feature type="transmembrane region" description="Helical" evidence="5">
    <location>
        <begin position="398"/>
        <end position="422"/>
    </location>
</feature>
<dbReference type="InterPro" id="IPR005828">
    <property type="entry name" value="MFS_sugar_transport-like"/>
</dbReference>
<evidence type="ECO:0000256" key="2">
    <source>
        <dbReference type="ARBA" id="ARBA00022692"/>
    </source>
</evidence>
<evidence type="ECO:0000256" key="3">
    <source>
        <dbReference type="ARBA" id="ARBA00022989"/>
    </source>
</evidence>
<feature type="transmembrane region" description="Helical" evidence="5">
    <location>
        <begin position="64"/>
        <end position="82"/>
    </location>
</feature>
<dbReference type="RefSeq" id="WP_054963757.1">
    <property type="nucleotide sequence ID" value="NZ_LJCQ01000014.1"/>
</dbReference>
<accession>A0A0P9DCN7</accession>
<dbReference type="Pfam" id="PF00083">
    <property type="entry name" value="Sugar_tr"/>
    <property type="match status" value="1"/>
</dbReference>